<sequence>MSCELESAVESALGQVQNPSLGTDVYKAGLVHDLTVADGNVTVALDTTAVDPSMARGVADAVVSAVGGVDGVDEVRVRQVTPQSPAGGGHPGTGSPGHHGTAPAHGHGANTAHDHTEESVEGTDAFEGIERVIAVASAKGGVGKSTVAVQLACALAADHAVGIFDADLYGPNVPTLLDVEGPVRAGTDDRPRPVETGGVEVMSTGLMNDSQPLAWRGSVAHDAVTDLAETTAWTDRDTLVLDLPPGTGDVPLSVLQETSVDGVLFVTTPFQSSVADTRRSVELFADEGVPVLGTVLNMASHTCPECGDEHPLFAGGTDDLDVPVLAELPFTDDVQETAVPGETPDPFAELAERVTERLAEAGHIDVPDDAVDVRGLDSEARYDAVADGFASVASGDPFHLVSDRDPTPVREYLGELAGVDDPVLAFQPFEVEKWGSETWVLRTRRP</sequence>
<feature type="compositionally biased region" description="Low complexity" evidence="7">
    <location>
        <begin position="98"/>
        <end position="111"/>
    </location>
</feature>
<feature type="region of interest" description="Disordered" evidence="7">
    <location>
        <begin position="81"/>
        <end position="122"/>
    </location>
</feature>
<feature type="compositionally biased region" description="Gly residues" evidence="7">
    <location>
        <begin position="86"/>
        <end position="97"/>
    </location>
</feature>
<dbReference type="InterPro" id="IPR019591">
    <property type="entry name" value="Mrp/NBP35_ATP-bd"/>
</dbReference>
<dbReference type="RefSeq" id="WP_092686523.1">
    <property type="nucleotide sequence ID" value="NZ_FNBK01000001.1"/>
</dbReference>
<comment type="subunit">
    <text evidence="6">Homodimer.</text>
</comment>
<keyword evidence="11" id="KW-1185">Reference proteome</keyword>
<dbReference type="GO" id="GO:0046872">
    <property type="term" value="F:metal ion binding"/>
    <property type="evidence" value="ECO:0007669"/>
    <property type="project" value="UniProtKB-KW"/>
</dbReference>
<dbReference type="STRING" id="660518.SAMN05216218_101129"/>
<feature type="domain" description="DUF2249" evidence="9">
    <location>
        <begin position="371"/>
        <end position="444"/>
    </location>
</feature>
<feature type="binding site" evidence="6">
    <location>
        <begin position="138"/>
        <end position="145"/>
    </location>
    <ligand>
        <name>ATP</name>
        <dbReference type="ChEBI" id="CHEBI:30616"/>
    </ligand>
</feature>
<keyword evidence="4 6" id="KW-0408">Iron</keyword>
<dbReference type="GO" id="GO:0140663">
    <property type="term" value="F:ATP-dependent FeS chaperone activity"/>
    <property type="evidence" value="ECO:0007669"/>
    <property type="project" value="InterPro"/>
</dbReference>
<accession>A0A1G7FCF7</accession>
<dbReference type="EMBL" id="FNBK01000001">
    <property type="protein sequence ID" value="SDE73620.1"/>
    <property type="molecule type" value="Genomic_DNA"/>
</dbReference>
<dbReference type="Proteomes" id="UP000199076">
    <property type="component" value="Unassembled WGS sequence"/>
</dbReference>
<gene>
    <name evidence="10" type="ORF">SAMN05216218_101129</name>
</gene>
<evidence type="ECO:0000256" key="3">
    <source>
        <dbReference type="ARBA" id="ARBA00022840"/>
    </source>
</evidence>
<dbReference type="InterPro" id="IPR044304">
    <property type="entry name" value="NUBPL-like"/>
</dbReference>
<name>A0A1G7FCF7_9EURY</name>
<dbReference type="GO" id="GO:0016887">
    <property type="term" value="F:ATP hydrolysis activity"/>
    <property type="evidence" value="ECO:0007669"/>
    <property type="project" value="UniProtKB-UniRule"/>
</dbReference>
<evidence type="ECO:0000256" key="7">
    <source>
        <dbReference type="SAM" id="MobiDB-lite"/>
    </source>
</evidence>
<dbReference type="Pfam" id="PF10006">
    <property type="entry name" value="DUF2249"/>
    <property type="match status" value="1"/>
</dbReference>
<dbReference type="Gene3D" id="3.30.300.130">
    <property type="entry name" value="Fe-S cluster assembly (FSCA)"/>
    <property type="match status" value="1"/>
</dbReference>
<keyword evidence="3 6" id="KW-0067">ATP-binding</keyword>
<dbReference type="InterPro" id="IPR018720">
    <property type="entry name" value="DUF2249"/>
</dbReference>
<keyword evidence="1 6" id="KW-0479">Metal-binding</keyword>
<dbReference type="HAMAP" id="MF_02040">
    <property type="entry name" value="Mrp_NBP35"/>
    <property type="match status" value="1"/>
</dbReference>
<dbReference type="InterPro" id="IPR034904">
    <property type="entry name" value="FSCA_dom_sf"/>
</dbReference>
<keyword evidence="5 6" id="KW-0411">Iron-sulfur</keyword>
<evidence type="ECO:0000313" key="10">
    <source>
        <dbReference type="EMBL" id="SDE73620.1"/>
    </source>
</evidence>
<dbReference type="Gene3D" id="3.40.50.300">
    <property type="entry name" value="P-loop containing nucleotide triphosphate hydrolases"/>
    <property type="match status" value="1"/>
</dbReference>
<dbReference type="GO" id="GO:0051539">
    <property type="term" value="F:4 iron, 4 sulfur cluster binding"/>
    <property type="evidence" value="ECO:0007669"/>
    <property type="project" value="TreeGrafter"/>
</dbReference>
<comment type="function">
    <text evidence="6">Binds and transfers iron-sulfur (Fe-S) clusters to target apoproteins. Can hydrolyze ATP.</text>
</comment>
<evidence type="ECO:0000256" key="2">
    <source>
        <dbReference type="ARBA" id="ARBA00022741"/>
    </source>
</evidence>
<evidence type="ECO:0000256" key="4">
    <source>
        <dbReference type="ARBA" id="ARBA00023004"/>
    </source>
</evidence>
<dbReference type="CDD" id="cd02037">
    <property type="entry name" value="Mrp_NBP35"/>
    <property type="match status" value="1"/>
</dbReference>
<dbReference type="Pfam" id="PF10609">
    <property type="entry name" value="ParA"/>
    <property type="match status" value="1"/>
</dbReference>
<dbReference type="InterPro" id="IPR027417">
    <property type="entry name" value="P-loop_NTPase"/>
</dbReference>
<dbReference type="SUPFAM" id="SSF52540">
    <property type="entry name" value="P-loop containing nucleoside triphosphate hydrolases"/>
    <property type="match status" value="1"/>
</dbReference>
<evidence type="ECO:0000259" key="9">
    <source>
        <dbReference type="Pfam" id="PF10006"/>
    </source>
</evidence>
<protein>
    <recommendedName>
        <fullName evidence="6">Iron-sulfur cluster carrier protein</fullName>
    </recommendedName>
</protein>
<evidence type="ECO:0000256" key="6">
    <source>
        <dbReference type="HAMAP-Rule" id="MF_02040"/>
    </source>
</evidence>
<dbReference type="GO" id="GO:0005524">
    <property type="term" value="F:ATP binding"/>
    <property type="evidence" value="ECO:0007669"/>
    <property type="project" value="UniProtKB-UniRule"/>
</dbReference>
<reference evidence="11" key="1">
    <citation type="submission" date="2016-10" db="EMBL/GenBank/DDBJ databases">
        <authorList>
            <person name="Varghese N."/>
            <person name="Submissions S."/>
        </authorList>
    </citation>
    <scope>NUCLEOTIDE SEQUENCE [LARGE SCALE GENOMIC DNA]</scope>
    <source>
        <strain evidence="11">IBRC-M 10760</strain>
    </source>
</reference>
<evidence type="ECO:0000259" key="8">
    <source>
        <dbReference type="Pfam" id="PF01883"/>
    </source>
</evidence>
<dbReference type="AlphaFoldDB" id="A0A1G7FCF7"/>
<evidence type="ECO:0000256" key="5">
    <source>
        <dbReference type="ARBA" id="ARBA00023014"/>
    </source>
</evidence>
<feature type="domain" description="MIP18 family-like" evidence="8">
    <location>
        <begin position="7"/>
        <end position="77"/>
    </location>
</feature>
<dbReference type="PANTHER" id="PTHR42961:SF2">
    <property type="entry name" value="IRON-SULFUR PROTEIN NUBPL"/>
    <property type="match status" value="1"/>
</dbReference>
<dbReference type="InterPro" id="IPR033756">
    <property type="entry name" value="YlxH/NBP35"/>
</dbReference>
<keyword evidence="6" id="KW-0378">Hydrolase</keyword>
<comment type="similarity">
    <text evidence="6">Belongs to the Mrp/NBP35 ATP-binding proteins family.</text>
</comment>
<evidence type="ECO:0000313" key="11">
    <source>
        <dbReference type="Proteomes" id="UP000199076"/>
    </source>
</evidence>
<dbReference type="Pfam" id="PF01883">
    <property type="entry name" value="FeS_assembly_P"/>
    <property type="match status" value="1"/>
</dbReference>
<dbReference type="OrthoDB" id="8297at2157"/>
<keyword evidence="2 6" id="KW-0547">Nucleotide-binding</keyword>
<evidence type="ECO:0000256" key="1">
    <source>
        <dbReference type="ARBA" id="ARBA00022723"/>
    </source>
</evidence>
<proteinExistence type="inferred from homology"/>
<dbReference type="InterPro" id="IPR002744">
    <property type="entry name" value="MIP18-like"/>
</dbReference>
<dbReference type="GO" id="GO:0016226">
    <property type="term" value="P:iron-sulfur cluster assembly"/>
    <property type="evidence" value="ECO:0007669"/>
    <property type="project" value="InterPro"/>
</dbReference>
<dbReference type="SUPFAM" id="SSF117916">
    <property type="entry name" value="Fe-S cluster assembly (FSCA) domain-like"/>
    <property type="match status" value="1"/>
</dbReference>
<organism evidence="10 11">
    <name type="scientific">Halorientalis regularis</name>
    <dbReference type="NCBI Taxonomy" id="660518"/>
    <lineage>
        <taxon>Archaea</taxon>
        <taxon>Methanobacteriati</taxon>
        <taxon>Methanobacteriota</taxon>
        <taxon>Stenosarchaea group</taxon>
        <taxon>Halobacteria</taxon>
        <taxon>Halobacteriales</taxon>
        <taxon>Haloarculaceae</taxon>
        <taxon>Halorientalis</taxon>
    </lineage>
</organism>
<dbReference type="PANTHER" id="PTHR42961">
    <property type="entry name" value="IRON-SULFUR PROTEIN NUBPL"/>
    <property type="match status" value="1"/>
</dbReference>